<dbReference type="Gene3D" id="2.40.420.20">
    <property type="match status" value="1"/>
</dbReference>
<dbReference type="InterPro" id="IPR058637">
    <property type="entry name" value="YknX-like_C"/>
</dbReference>
<comment type="caution">
    <text evidence="4">The sequence shown here is derived from an EMBL/GenBank/DDBJ whole genome shotgun (WGS) entry which is preliminary data.</text>
</comment>
<gene>
    <name evidence="4" type="ORF">CLN94_05395</name>
</gene>
<keyword evidence="2" id="KW-0175">Coiled coil</keyword>
<feature type="coiled-coil region" evidence="2">
    <location>
        <begin position="101"/>
        <end position="128"/>
    </location>
</feature>
<dbReference type="Gene3D" id="1.10.287.470">
    <property type="entry name" value="Helix hairpin bin"/>
    <property type="match status" value="1"/>
</dbReference>
<dbReference type="PANTHER" id="PTHR30469">
    <property type="entry name" value="MULTIDRUG RESISTANCE PROTEIN MDTA"/>
    <property type="match status" value="1"/>
</dbReference>
<dbReference type="Gene3D" id="2.40.50.100">
    <property type="match status" value="1"/>
</dbReference>
<accession>A0A2A4CS93</accession>
<evidence type="ECO:0000256" key="1">
    <source>
        <dbReference type="ARBA" id="ARBA00009477"/>
    </source>
</evidence>
<evidence type="ECO:0000259" key="3">
    <source>
        <dbReference type="Pfam" id="PF25989"/>
    </source>
</evidence>
<dbReference type="OrthoDB" id="9791520at2"/>
<dbReference type="GO" id="GO:0015562">
    <property type="term" value="F:efflux transmembrane transporter activity"/>
    <property type="evidence" value="ECO:0007669"/>
    <property type="project" value="TreeGrafter"/>
</dbReference>
<keyword evidence="5" id="KW-1185">Reference proteome</keyword>
<organism evidence="4 5">
    <name type="scientific">Pseudothioclava arenosa</name>
    <dbReference type="NCBI Taxonomy" id="1795308"/>
    <lineage>
        <taxon>Bacteria</taxon>
        <taxon>Pseudomonadati</taxon>
        <taxon>Pseudomonadota</taxon>
        <taxon>Alphaproteobacteria</taxon>
        <taxon>Rhodobacterales</taxon>
        <taxon>Paracoccaceae</taxon>
        <taxon>Pseudothioclava</taxon>
    </lineage>
</organism>
<dbReference type="PANTHER" id="PTHR30469:SF15">
    <property type="entry name" value="HLYD FAMILY OF SECRETION PROTEINS"/>
    <property type="match status" value="1"/>
</dbReference>
<evidence type="ECO:0000313" key="4">
    <source>
        <dbReference type="EMBL" id="PCD77200.1"/>
    </source>
</evidence>
<name>A0A2A4CS93_9RHOB</name>
<dbReference type="Proteomes" id="UP000243507">
    <property type="component" value="Unassembled WGS sequence"/>
</dbReference>
<dbReference type="RefSeq" id="WP_096431928.1">
    <property type="nucleotide sequence ID" value="NZ_NTJD01000003.1"/>
</dbReference>
<evidence type="ECO:0000256" key="2">
    <source>
        <dbReference type="SAM" id="Coils"/>
    </source>
</evidence>
<dbReference type="EMBL" id="NTJD01000003">
    <property type="protein sequence ID" value="PCD77200.1"/>
    <property type="molecule type" value="Genomic_DNA"/>
</dbReference>
<dbReference type="InterPro" id="IPR006143">
    <property type="entry name" value="RND_pump_MFP"/>
</dbReference>
<sequence length="398" mass="41528">MDLKRLALPALTLLAIGGLAAWAFRPEPVLVDLATASRAPMRITVEAEGVTRVRDPYLVTAPIAGTLSRVSVEVGDAVERGNSVLAEIRPAEPALLDARSRAQAEAAVTEAEAAVQAAGANLARAEASLAFARSDHVRNTELASRGTLSSRALEASAQTLDTAEATRAAARADLDLAHATLAKAQAQLLSPEAVSAATGDCCVRLAAPISGTVLTIADESARLVGAGEELMRLGDLKDLEIEVDLLSADAVKLAQGASATIERWGGAPLAATLRRIEPAAFTRTSALGIDEQRVRLKLDLDEPNGAAAGLGDQFRVYAKITVWEAEDVLQIPQSALFREGADWAVFRVIEGRAVLTPVEVGQRNSATAQITEGLSAGDVVVAYPGNRVEDGGKVAARD</sequence>
<dbReference type="AlphaFoldDB" id="A0A2A4CS93"/>
<protein>
    <submittedName>
        <fullName evidence="4">RND transporter</fullName>
    </submittedName>
</protein>
<dbReference type="GO" id="GO:1990281">
    <property type="term" value="C:efflux pump complex"/>
    <property type="evidence" value="ECO:0007669"/>
    <property type="project" value="TreeGrafter"/>
</dbReference>
<dbReference type="Pfam" id="PF25989">
    <property type="entry name" value="YknX_C"/>
    <property type="match status" value="1"/>
</dbReference>
<reference evidence="4 5" key="1">
    <citation type="submission" date="2017-09" db="EMBL/GenBank/DDBJ databases">
        <title>A multilocus sequence analysis scheme for characterization of bacteria in the genus Thioclava.</title>
        <authorList>
            <person name="Liu Y."/>
            <person name="Shao Z."/>
        </authorList>
    </citation>
    <scope>NUCLEOTIDE SEQUENCE [LARGE SCALE GENOMIC DNA]</scope>
    <source>
        <strain evidence="4 5">CAU 1312</strain>
    </source>
</reference>
<proteinExistence type="inferred from homology"/>
<evidence type="ECO:0000313" key="5">
    <source>
        <dbReference type="Proteomes" id="UP000243507"/>
    </source>
</evidence>
<feature type="domain" description="YknX-like C-terminal permuted SH3-like" evidence="3">
    <location>
        <begin position="328"/>
        <end position="395"/>
    </location>
</feature>
<dbReference type="NCBIfam" id="TIGR01730">
    <property type="entry name" value="RND_mfp"/>
    <property type="match status" value="1"/>
</dbReference>
<comment type="similarity">
    <text evidence="1">Belongs to the membrane fusion protein (MFP) (TC 8.A.1) family.</text>
</comment>